<proteinExistence type="predicted"/>
<dbReference type="EMBL" id="JBBPBM010000022">
    <property type="protein sequence ID" value="KAK8547636.1"/>
    <property type="molecule type" value="Genomic_DNA"/>
</dbReference>
<dbReference type="Proteomes" id="UP001472677">
    <property type="component" value="Unassembled WGS sequence"/>
</dbReference>
<keyword evidence="2" id="KW-1185">Reference proteome</keyword>
<protein>
    <submittedName>
        <fullName evidence="1">Uncharacterized protein</fullName>
    </submittedName>
</protein>
<sequence length="108" mass="11252">MDYEDRYRVSQRPKYDCLLFGKLIYLGNENGGEGPTETIWLNLFADLDDTLYPLSSGLARECGNNIKGVVARVGAWLGAGAASGVATGLGALPAAVGWASTGADGPVS</sequence>
<name>A0ABR2DVI4_9ROSI</name>
<comment type="caution">
    <text evidence="1">The sequence shown here is derived from an EMBL/GenBank/DDBJ whole genome shotgun (WGS) entry which is preliminary data.</text>
</comment>
<gene>
    <name evidence="1" type="ORF">V6N12_031770</name>
</gene>
<evidence type="ECO:0000313" key="1">
    <source>
        <dbReference type="EMBL" id="KAK8547636.1"/>
    </source>
</evidence>
<organism evidence="1 2">
    <name type="scientific">Hibiscus sabdariffa</name>
    <name type="common">roselle</name>
    <dbReference type="NCBI Taxonomy" id="183260"/>
    <lineage>
        <taxon>Eukaryota</taxon>
        <taxon>Viridiplantae</taxon>
        <taxon>Streptophyta</taxon>
        <taxon>Embryophyta</taxon>
        <taxon>Tracheophyta</taxon>
        <taxon>Spermatophyta</taxon>
        <taxon>Magnoliopsida</taxon>
        <taxon>eudicotyledons</taxon>
        <taxon>Gunneridae</taxon>
        <taxon>Pentapetalae</taxon>
        <taxon>rosids</taxon>
        <taxon>malvids</taxon>
        <taxon>Malvales</taxon>
        <taxon>Malvaceae</taxon>
        <taxon>Malvoideae</taxon>
        <taxon>Hibiscus</taxon>
    </lineage>
</organism>
<evidence type="ECO:0000313" key="2">
    <source>
        <dbReference type="Proteomes" id="UP001472677"/>
    </source>
</evidence>
<reference evidence="1 2" key="1">
    <citation type="journal article" date="2024" name="G3 (Bethesda)">
        <title>Genome assembly of Hibiscus sabdariffa L. provides insights into metabolisms of medicinal natural products.</title>
        <authorList>
            <person name="Kim T."/>
        </authorList>
    </citation>
    <scope>NUCLEOTIDE SEQUENCE [LARGE SCALE GENOMIC DNA]</scope>
    <source>
        <strain evidence="1">TK-2024</strain>
        <tissue evidence="1">Old leaves</tissue>
    </source>
</reference>
<accession>A0ABR2DVI4</accession>